<dbReference type="InterPro" id="IPR006639">
    <property type="entry name" value="Preselin/SPP"/>
</dbReference>
<evidence type="ECO:0000256" key="3">
    <source>
        <dbReference type="ARBA" id="ARBA00022692"/>
    </source>
</evidence>
<evidence type="ECO:0000256" key="4">
    <source>
        <dbReference type="ARBA" id="ARBA00022801"/>
    </source>
</evidence>
<dbReference type="GO" id="GO:0033619">
    <property type="term" value="P:membrane protein proteolysis"/>
    <property type="evidence" value="ECO:0007669"/>
    <property type="project" value="TreeGrafter"/>
</dbReference>
<evidence type="ECO:0000256" key="9">
    <source>
        <dbReference type="SAM" id="Phobius"/>
    </source>
</evidence>
<feature type="compositionally biased region" description="Basic and acidic residues" evidence="8">
    <location>
        <begin position="354"/>
        <end position="366"/>
    </location>
</feature>
<feature type="compositionally biased region" description="Polar residues" evidence="8">
    <location>
        <begin position="529"/>
        <end position="542"/>
    </location>
</feature>
<feature type="transmembrane region" description="Helical" evidence="9">
    <location>
        <begin position="318"/>
        <end position="339"/>
    </location>
</feature>
<accession>A0AA43QXC6</accession>
<dbReference type="GO" id="GO:0098554">
    <property type="term" value="C:cytoplasmic side of endoplasmic reticulum membrane"/>
    <property type="evidence" value="ECO:0007669"/>
    <property type="project" value="TreeGrafter"/>
</dbReference>
<comment type="similarity">
    <text evidence="2">Belongs to the peptidase A22B family.</text>
</comment>
<feature type="region of interest" description="Disordered" evidence="8">
    <location>
        <begin position="483"/>
        <end position="507"/>
    </location>
</feature>
<feature type="region of interest" description="Disordered" evidence="8">
    <location>
        <begin position="52"/>
        <end position="78"/>
    </location>
</feature>
<dbReference type="PANTHER" id="PTHR12174">
    <property type="entry name" value="SIGNAL PEPTIDE PEPTIDASE"/>
    <property type="match status" value="1"/>
</dbReference>
<evidence type="ECO:0000256" key="2">
    <source>
        <dbReference type="ARBA" id="ARBA00006859"/>
    </source>
</evidence>
<comment type="subcellular location">
    <subcellularLocation>
        <location evidence="1">Endoplasmic reticulum membrane</location>
        <topology evidence="1">Multi-pass membrane protein</topology>
    </subcellularLocation>
</comment>
<gene>
    <name evidence="10" type="ORF">OHK93_004450</name>
</gene>
<evidence type="ECO:0000313" key="11">
    <source>
        <dbReference type="Proteomes" id="UP001161017"/>
    </source>
</evidence>
<keyword evidence="4" id="KW-0378">Hydrolase</keyword>
<keyword evidence="7 9" id="KW-0472">Membrane</keyword>
<protein>
    <recommendedName>
        <fullName evidence="12">Signal peptide peptidase</fullName>
    </recommendedName>
</protein>
<evidence type="ECO:0000256" key="5">
    <source>
        <dbReference type="ARBA" id="ARBA00022824"/>
    </source>
</evidence>
<feature type="transmembrane region" description="Helical" evidence="9">
    <location>
        <begin position="88"/>
        <end position="109"/>
    </location>
</feature>
<dbReference type="InterPro" id="IPR007369">
    <property type="entry name" value="Peptidase_A22B_SPP"/>
</dbReference>
<dbReference type="SMART" id="SM00730">
    <property type="entry name" value="PSN"/>
    <property type="match status" value="1"/>
</dbReference>
<dbReference type="Pfam" id="PF04258">
    <property type="entry name" value="Peptidase_A22B"/>
    <property type="match status" value="1"/>
</dbReference>
<evidence type="ECO:0008006" key="12">
    <source>
        <dbReference type="Google" id="ProtNLM"/>
    </source>
</evidence>
<evidence type="ECO:0000256" key="7">
    <source>
        <dbReference type="ARBA" id="ARBA00023136"/>
    </source>
</evidence>
<keyword evidence="3 9" id="KW-0812">Transmembrane</keyword>
<sequence>MAFDMNTEQLAYVLQRIGFHAVQIWPFVPSELHLLLSAVLPIYAGAHASLTRPHSAAKPPRRSKELLDDTSDDDEHESKMEALGPMDALFLPVLAGAALGGLYLLIKWLDDPTLLSKILNVYLSVFGTLALASFGADAMSLVHGFVFPDMYVSKGRPWEVKPERRLVESSQSEVDARSSPLPGPFSLLPLPDFVLQQFWSLRSLNDRKFHVRVYIYDLLSASVKLNSYAIISAAFALGVTLWTTFISAPWYLNNLSAFAFVYSALQMMSPTTSSTATLMLSGLFAYDIYFVFYTPLMVTVATSLDIPAKLLFPRPGGMSMLGLGDLVVPGMVIGFALRFDLWRYYAQMAQHDAPNEADHDKGKEEGSSGVAESDIPASPRLERPIYRPATGHWGTRFWTGSSWEGDNQALKLVQGGRFPKPYFHATLIGYVLGMLCTLLVMQVFQHAQPALLYLVPGVLGALWGTALVKGEIGMLWAYSEDSESEDQKESRAGERRGTDQPDPNNTWRSWVWSQLYLPGGAENPPQDGAQANGSAVRTQPNKTPDPRKSVPEPLWAIGYLIFFSVSLAKSTNSLSQTELVTEASQDRGSLESDE</sequence>
<proteinExistence type="inferred from homology"/>
<feature type="compositionally biased region" description="Basic and acidic residues" evidence="8">
    <location>
        <begin position="485"/>
        <end position="499"/>
    </location>
</feature>
<feature type="transmembrane region" description="Helical" evidence="9">
    <location>
        <begin position="277"/>
        <end position="298"/>
    </location>
</feature>
<feature type="transmembrane region" description="Helical" evidence="9">
    <location>
        <begin position="422"/>
        <end position="444"/>
    </location>
</feature>
<feature type="transmembrane region" description="Helical" evidence="9">
    <location>
        <begin position="121"/>
        <end position="147"/>
    </location>
</feature>
<keyword evidence="5" id="KW-0256">Endoplasmic reticulum</keyword>
<comment type="caution">
    <text evidence="10">The sequence shown here is derived from an EMBL/GenBank/DDBJ whole genome shotgun (WGS) entry which is preliminary data.</text>
</comment>
<feature type="compositionally biased region" description="Polar residues" evidence="8">
    <location>
        <begin position="572"/>
        <end position="583"/>
    </location>
</feature>
<organism evidence="10 11">
    <name type="scientific">Ramalina farinacea</name>
    <dbReference type="NCBI Taxonomy" id="258253"/>
    <lineage>
        <taxon>Eukaryota</taxon>
        <taxon>Fungi</taxon>
        <taxon>Dikarya</taxon>
        <taxon>Ascomycota</taxon>
        <taxon>Pezizomycotina</taxon>
        <taxon>Lecanoromycetes</taxon>
        <taxon>OSLEUM clade</taxon>
        <taxon>Lecanoromycetidae</taxon>
        <taxon>Lecanorales</taxon>
        <taxon>Lecanorineae</taxon>
        <taxon>Ramalinaceae</taxon>
        <taxon>Ramalina</taxon>
    </lineage>
</organism>
<feature type="region of interest" description="Disordered" evidence="8">
    <location>
        <begin position="572"/>
        <end position="594"/>
    </location>
</feature>
<name>A0AA43QXC6_9LECA</name>
<dbReference type="AlphaFoldDB" id="A0AA43QXC6"/>
<feature type="compositionally biased region" description="Basic and acidic residues" evidence="8">
    <location>
        <begin position="584"/>
        <end position="594"/>
    </location>
</feature>
<feature type="region of interest" description="Disordered" evidence="8">
    <location>
        <begin position="354"/>
        <end position="375"/>
    </location>
</feature>
<evidence type="ECO:0000256" key="8">
    <source>
        <dbReference type="SAM" id="MobiDB-lite"/>
    </source>
</evidence>
<keyword evidence="6 9" id="KW-1133">Transmembrane helix</keyword>
<dbReference type="PANTHER" id="PTHR12174:SF23">
    <property type="entry name" value="MINOR HISTOCOMPATIBILITY ANTIGEN H13"/>
    <property type="match status" value="1"/>
</dbReference>
<dbReference type="GO" id="GO:0042500">
    <property type="term" value="F:aspartic endopeptidase activity, intramembrane cleaving"/>
    <property type="evidence" value="ECO:0007669"/>
    <property type="project" value="InterPro"/>
</dbReference>
<evidence type="ECO:0000256" key="1">
    <source>
        <dbReference type="ARBA" id="ARBA00004477"/>
    </source>
</evidence>
<feature type="transmembrane region" description="Helical" evidence="9">
    <location>
        <begin position="225"/>
        <end position="242"/>
    </location>
</feature>
<keyword evidence="11" id="KW-1185">Reference proteome</keyword>
<dbReference type="GO" id="GO:0098553">
    <property type="term" value="C:lumenal side of endoplasmic reticulum membrane"/>
    <property type="evidence" value="ECO:0007669"/>
    <property type="project" value="TreeGrafter"/>
</dbReference>
<reference evidence="10" key="1">
    <citation type="journal article" date="2023" name="Genome Biol. Evol.">
        <title>First Whole Genome Sequence and Flow Cytometry Genome Size Data for the Lichen-Forming Fungus Ramalina farinacea (Ascomycota).</title>
        <authorList>
            <person name="Llewellyn T."/>
            <person name="Mian S."/>
            <person name="Hill R."/>
            <person name="Leitch I.J."/>
            <person name="Gaya E."/>
        </authorList>
    </citation>
    <scope>NUCLEOTIDE SEQUENCE</scope>
    <source>
        <strain evidence="10">LIQ254RAFAR</strain>
    </source>
</reference>
<evidence type="ECO:0000256" key="6">
    <source>
        <dbReference type="ARBA" id="ARBA00022989"/>
    </source>
</evidence>
<feature type="transmembrane region" description="Helical" evidence="9">
    <location>
        <begin position="450"/>
        <end position="468"/>
    </location>
</feature>
<dbReference type="Proteomes" id="UP001161017">
    <property type="component" value="Unassembled WGS sequence"/>
</dbReference>
<feature type="region of interest" description="Disordered" evidence="8">
    <location>
        <begin position="521"/>
        <end position="550"/>
    </location>
</feature>
<dbReference type="EMBL" id="JAPUFD010000020">
    <property type="protein sequence ID" value="MDI1492668.1"/>
    <property type="molecule type" value="Genomic_DNA"/>
</dbReference>
<dbReference type="GO" id="GO:0006465">
    <property type="term" value="P:signal peptide processing"/>
    <property type="evidence" value="ECO:0007669"/>
    <property type="project" value="TreeGrafter"/>
</dbReference>
<evidence type="ECO:0000313" key="10">
    <source>
        <dbReference type="EMBL" id="MDI1492668.1"/>
    </source>
</evidence>